<evidence type="ECO:0000259" key="6">
    <source>
        <dbReference type="Pfam" id="PF14833"/>
    </source>
</evidence>
<dbReference type="AlphaFoldDB" id="A0A2R6XY59"/>
<evidence type="ECO:0000259" key="5">
    <source>
        <dbReference type="Pfam" id="PF03446"/>
    </source>
</evidence>
<dbReference type="GO" id="GO:0050661">
    <property type="term" value="F:NADP binding"/>
    <property type="evidence" value="ECO:0007669"/>
    <property type="project" value="InterPro"/>
</dbReference>
<dbReference type="GO" id="GO:0016616">
    <property type="term" value="F:oxidoreductase activity, acting on the CH-OH group of donors, NAD or NADP as acceptor"/>
    <property type="evidence" value="ECO:0007669"/>
    <property type="project" value="TreeGrafter"/>
</dbReference>
<dbReference type="SUPFAM" id="SSF51735">
    <property type="entry name" value="NAD(P)-binding Rossmann-fold domains"/>
    <property type="match status" value="1"/>
</dbReference>
<dbReference type="InterPro" id="IPR008927">
    <property type="entry name" value="6-PGluconate_DH-like_C_sf"/>
</dbReference>
<organism evidence="7 8">
    <name type="scientific">Candidatus Carbonibacillus altaicus</name>
    <dbReference type="NCBI Taxonomy" id="2163959"/>
    <lineage>
        <taxon>Bacteria</taxon>
        <taxon>Bacillati</taxon>
        <taxon>Bacillota</taxon>
        <taxon>Bacilli</taxon>
        <taxon>Bacillales</taxon>
        <taxon>Candidatus Carbonibacillus</taxon>
    </lineage>
</organism>
<dbReference type="EMBL" id="PEBX01000131">
    <property type="protein sequence ID" value="PTQ55358.1"/>
    <property type="molecule type" value="Genomic_DNA"/>
</dbReference>
<accession>A0A2R6XY59</accession>
<dbReference type="Pfam" id="PF03446">
    <property type="entry name" value="NAD_binding_2"/>
    <property type="match status" value="1"/>
</dbReference>
<keyword evidence="2" id="KW-0560">Oxidoreductase</keyword>
<dbReference type="InterPro" id="IPR006115">
    <property type="entry name" value="6PGDH_NADP-bd"/>
</dbReference>
<dbReference type="PANTHER" id="PTHR22981:SF7">
    <property type="entry name" value="3-HYDROXYISOBUTYRATE DEHYDROGENASE, MITOCHONDRIAL"/>
    <property type="match status" value="1"/>
</dbReference>
<keyword evidence="3" id="KW-0520">NAD</keyword>
<evidence type="ECO:0000256" key="1">
    <source>
        <dbReference type="ARBA" id="ARBA00009080"/>
    </source>
</evidence>
<evidence type="ECO:0000256" key="2">
    <source>
        <dbReference type="ARBA" id="ARBA00023002"/>
    </source>
</evidence>
<dbReference type="GO" id="GO:0051287">
    <property type="term" value="F:NAD binding"/>
    <property type="evidence" value="ECO:0007669"/>
    <property type="project" value="InterPro"/>
</dbReference>
<feature type="domain" description="6-phosphogluconate dehydrogenase NADP-binding" evidence="5">
    <location>
        <begin position="6"/>
        <end position="173"/>
    </location>
</feature>
<feature type="domain" description="3-hydroxyisobutyrate dehydrogenase-like NAD-binding" evidence="6">
    <location>
        <begin position="177"/>
        <end position="297"/>
    </location>
</feature>
<protein>
    <submittedName>
        <fullName evidence="7">3-hydroxyisobutyrate dehydrogenase</fullName>
    </submittedName>
</protein>
<name>A0A2R6XY59_9BACL</name>
<dbReference type="Proteomes" id="UP000244338">
    <property type="component" value="Unassembled WGS sequence"/>
</dbReference>
<comment type="caution">
    <text evidence="7">The sequence shown here is derived from an EMBL/GenBank/DDBJ whole genome shotgun (WGS) entry which is preliminary data.</text>
</comment>
<dbReference type="Gene3D" id="1.10.1040.10">
    <property type="entry name" value="N-(1-d-carboxylethyl)-l-norvaline Dehydrogenase, domain 2"/>
    <property type="match status" value="1"/>
</dbReference>
<dbReference type="InterPro" id="IPR015815">
    <property type="entry name" value="HIBADH-related"/>
</dbReference>
<dbReference type="Gene3D" id="3.40.50.720">
    <property type="entry name" value="NAD(P)-binding Rossmann-like Domain"/>
    <property type="match status" value="1"/>
</dbReference>
<dbReference type="InterPro" id="IPR013328">
    <property type="entry name" value="6PGD_dom2"/>
</dbReference>
<gene>
    <name evidence="7" type="ORF">BSOLF_2342</name>
</gene>
<evidence type="ECO:0000256" key="3">
    <source>
        <dbReference type="ARBA" id="ARBA00023027"/>
    </source>
</evidence>
<dbReference type="PIRSF" id="PIRSF000103">
    <property type="entry name" value="HIBADH"/>
    <property type="match status" value="1"/>
</dbReference>
<dbReference type="PANTHER" id="PTHR22981">
    <property type="entry name" value="3-HYDROXYISOBUTYRATE DEHYDROGENASE-RELATED"/>
    <property type="match status" value="1"/>
</dbReference>
<dbReference type="InterPro" id="IPR029154">
    <property type="entry name" value="HIBADH-like_NADP-bd"/>
</dbReference>
<reference evidence="8" key="1">
    <citation type="journal article" date="2018" name="Sci. Rep.">
        <title>Lignite coal burning seam in the remote Altai Mountains harbors a hydrogen-driven thermophilic microbial community.</title>
        <authorList>
            <person name="Kadnikov V.V."/>
            <person name="Mardanov A.V."/>
            <person name="Ivasenko D.A."/>
            <person name="Antsiferov D.V."/>
            <person name="Beletsky A.V."/>
            <person name="Karnachuk O.V."/>
            <person name="Ravin N.V."/>
        </authorList>
    </citation>
    <scope>NUCLEOTIDE SEQUENCE [LARGE SCALE GENOMIC DNA]</scope>
</reference>
<dbReference type="Pfam" id="PF14833">
    <property type="entry name" value="NAD_binding_11"/>
    <property type="match status" value="1"/>
</dbReference>
<proteinExistence type="inferred from homology"/>
<evidence type="ECO:0000313" key="7">
    <source>
        <dbReference type="EMBL" id="PTQ55358.1"/>
    </source>
</evidence>
<comment type="similarity">
    <text evidence="1">Belongs to the HIBADH-related family.</text>
</comment>
<feature type="active site" evidence="4">
    <location>
        <position position="183"/>
    </location>
</feature>
<evidence type="ECO:0000256" key="4">
    <source>
        <dbReference type="PIRSR" id="PIRSR000103-1"/>
    </source>
</evidence>
<dbReference type="SUPFAM" id="SSF48179">
    <property type="entry name" value="6-phosphogluconate dehydrogenase C-terminal domain-like"/>
    <property type="match status" value="1"/>
</dbReference>
<sequence length="305" mass="32871">MTEPVVGFIGLGKMGQPMALNLMQKGYTVLGYDVVPAAREAFRTKGGEARGSMVEVIGSSDVLFTSLPSPKEVREVYGTGEASDGASAGVSVATHGKAGLIAIDTSTVSPEVNQEVAEALSKRDIGYLGAPVSGGVERAVDATLTVMVGGEKTTYARALPFLQAIGENIFHIGEHPGMGSVVKLTNNYFIGYYTLAVAEALTLAGSVGMDLSQLFEILKVSYGQSRIYERNFKLFIEKDQYEPGFTTKLLLKDLNLARDMAREKGTTLPMMDTLLAMYEKAVQKGYGDLDMAAMYRFVQDQQKND</sequence>
<evidence type="ECO:0000313" key="8">
    <source>
        <dbReference type="Proteomes" id="UP000244338"/>
    </source>
</evidence>
<dbReference type="InterPro" id="IPR002204">
    <property type="entry name" value="3-OH-isobutyrate_DH-rel_CS"/>
</dbReference>
<dbReference type="GO" id="GO:0016054">
    <property type="term" value="P:organic acid catabolic process"/>
    <property type="evidence" value="ECO:0007669"/>
    <property type="project" value="UniProtKB-ARBA"/>
</dbReference>
<dbReference type="InterPro" id="IPR036291">
    <property type="entry name" value="NAD(P)-bd_dom_sf"/>
</dbReference>
<dbReference type="PROSITE" id="PS00895">
    <property type="entry name" value="3_HYDROXYISOBUT_DH"/>
    <property type="match status" value="1"/>
</dbReference>